<reference evidence="2" key="1">
    <citation type="submission" date="2021-02" db="EMBL/GenBank/DDBJ databases">
        <title>Genome sequence of Rhodospirillales sp. strain TMPK1 isolated from soil.</title>
        <authorList>
            <person name="Nakai R."/>
            <person name="Kusada H."/>
            <person name="Tamaki H."/>
        </authorList>
    </citation>
    <scope>NUCLEOTIDE SEQUENCE</scope>
    <source>
        <strain evidence="2">TMPK1</strain>
    </source>
</reference>
<proteinExistence type="predicted"/>
<protein>
    <recommendedName>
        <fullName evidence="4">NodB homology domain-containing protein</fullName>
    </recommendedName>
</protein>
<keyword evidence="3" id="KW-1185">Reference proteome</keyword>
<evidence type="ECO:0000256" key="1">
    <source>
        <dbReference type="SAM" id="SignalP"/>
    </source>
</evidence>
<evidence type="ECO:0000313" key="2">
    <source>
        <dbReference type="EMBL" id="GIL41867.1"/>
    </source>
</evidence>
<evidence type="ECO:0008006" key="4">
    <source>
        <dbReference type="Google" id="ProtNLM"/>
    </source>
</evidence>
<gene>
    <name evidence="2" type="ORF">TMPK1_41040</name>
</gene>
<dbReference type="AlphaFoldDB" id="A0A8S8XJI8"/>
<comment type="caution">
    <text evidence="2">The sequence shown here is derived from an EMBL/GenBank/DDBJ whole genome shotgun (WGS) entry which is preliminary data.</text>
</comment>
<dbReference type="RefSeq" id="WP_420245543.1">
    <property type="nucleotide sequence ID" value="NZ_BOPV01000001.1"/>
</dbReference>
<evidence type="ECO:0000313" key="3">
    <source>
        <dbReference type="Proteomes" id="UP000681075"/>
    </source>
</evidence>
<feature type="signal peptide" evidence="1">
    <location>
        <begin position="1"/>
        <end position="19"/>
    </location>
</feature>
<accession>A0A8S8XJI8</accession>
<dbReference type="EMBL" id="BOPV01000001">
    <property type="protein sequence ID" value="GIL41867.1"/>
    <property type="molecule type" value="Genomic_DNA"/>
</dbReference>
<sequence length="744" mass="81900">MIRQLLLVACLFVPHALAAAELPRVVIALYDSRVDKRWRDSLPHQLAEMPLNHLGLVVEPHDVSKGLPDISARSDVRGVLDWSRQDRSDDPTALLAWAERVLDSGRKFVVVGYAGWENDAAGHATAPLRANRVWSRIGLRDEERFEDRTWRWRVTSADPMLWFERNVPPVLPSFPRTSVTGQGVSRLRLTANGGSTADLVVTSPSGGYATGSYAYAYDIDLQRKAWLIDPFAFFRESFATDDLPKPDITTLVGRRMYFSQVDGDGWRNVSLIDESPAQDNSTQKRRSIDLLRDRAIAPYPDLPVSIAPIAGDLDEAWCGDEAARDSLRRIAVLRQVEIAHHTWSHPLDWGFFDAADPVAKEAPLRRYYADCKKPGLPNAVGRLVDRAKARIYGDATELSAEVSGEGAVAPGAYATPRSYAVEDFSIDKELTGAKQLIEKISGRKIDLVQWSGNTLAYADAVRRAGAAGLANINGGDTRFDPEFDSVGWVSPVGRWVAPGLYQIYAAGSNENTFTDLFTDRFFGFRYTTRTFDRTETPRRLKPVDVYYHVYSADRAASLAALVSVLEWAKAQPLVPVATSNFARIAQGFYTAKLTALENGRWRIDNRGALQTIRFDRPGAVDLARSAGVLGWRVQGDALYVALDPAVAAPVVALTQTASGNDTSLVESRWPIEALVRAPGSATFRAAGYGAGSMRWSVPSAPRWRVRVNGQELSVVTRAADNTIAFELSASADPVAVELVAEQVR</sequence>
<dbReference type="Proteomes" id="UP000681075">
    <property type="component" value="Unassembled WGS sequence"/>
</dbReference>
<dbReference type="Gene3D" id="3.20.20.370">
    <property type="entry name" value="Glycoside hydrolase/deacetylase"/>
    <property type="match status" value="1"/>
</dbReference>
<organism evidence="2 3">
    <name type="scientific">Roseiterribacter gracilis</name>
    <dbReference type="NCBI Taxonomy" id="2812848"/>
    <lineage>
        <taxon>Bacteria</taxon>
        <taxon>Pseudomonadati</taxon>
        <taxon>Pseudomonadota</taxon>
        <taxon>Alphaproteobacteria</taxon>
        <taxon>Rhodospirillales</taxon>
        <taxon>Roseiterribacteraceae</taxon>
        <taxon>Roseiterribacter</taxon>
    </lineage>
</organism>
<keyword evidence="1" id="KW-0732">Signal</keyword>
<name>A0A8S8XJI8_9PROT</name>
<feature type="chain" id="PRO_5035754866" description="NodB homology domain-containing protein" evidence="1">
    <location>
        <begin position="20"/>
        <end position="744"/>
    </location>
</feature>